<reference evidence="1 2" key="1">
    <citation type="submission" date="2018-10" db="EMBL/GenBank/DDBJ databases">
        <title>Marmoricola sp. 4Q3S-7 whole genome shotgun sequence.</title>
        <authorList>
            <person name="Li F."/>
        </authorList>
    </citation>
    <scope>NUCLEOTIDE SEQUENCE [LARGE SCALE GENOMIC DNA]</scope>
    <source>
        <strain evidence="1 2">4Q3S-7</strain>
    </source>
</reference>
<dbReference type="EMBL" id="RDBE01000010">
    <property type="protein sequence ID" value="RLV47493.1"/>
    <property type="molecule type" value="Genomic_DNA"/>
</dbReference>
<dbReference type="RefSeq" id="WP_121806997.1">
    <property type="nucleotide sequence ID" value="NZ_RDBE01000010.1"/>
</dbReference>
<protein>
    <recommendedName>
        <fullName evidence="3">Nucleotidyltransferase family protein</fullName>
    </recommendedName>
</protein>
<keyword evidence="2" id="KW-1185">Reference proteome</keyword>
<dbReference type="AlphaFoldDB" id="A0A3L8NY77"/>
<comment type="caution">
    <text evidence="1">The sequence shown here is derived from an EMBL/GenBank/DDBJ whole genome shotgun (WGS) entry which is preliminary data.</text>
</comment>
<dbReference type="Pfam" id="PF14907">
    <property type="entry name" value="NTP_transf_5"/>
    <property type="match status" value="1"/>
</dbReference>
<sequence>MDDADAFVHGATRSFARDLPCPTPPPQITWVERAVAAGVLAPVTFAVQTAGHPVPPPLTRLRSGAAARDMRTVADLVRLGSALDGADIEWAALKGLVLRSLVFEKKQVRDAADLDVLVSPTRVGEAVAVLGLAGASVVPEDWDYAVRHRTAELSMRLPHGTVLDLHWSLVNHAALRDRTHLAADVLLGRRRLVRVEGASVATLDELDFALHVMLHACLSGCSELRWLLDVQQVLRAADFAPDQLRGRAQEWGVVPHVRAVLEATSRWLDPAVGPWAAAMGPRTAWVRLLDRLGRRRPPSAPSASVHSVRNWYRATRDTGPATAGAVAHMLAEGVRYRLRGIDLPVSDPVPDDAGLARWVVAAEREDARRTQSR</sequence>
<name>A0A3L8NY77_9ACTN</name>
<gene>
    <name evidence="1" type="ORF">D9V37_15015</name>
</gene>
<dbReference type="InterPro" id="IPR039498">
    <property type="entry name" value="NTP_transf_5"/>
</dbReference>
<evidence type="ECO:0000313" key="1">
    <source>
        <dbReference type="EMBL" id="RLV47493.1"/>
    </source>
</evidence>
<dbReference type="Proteomes" id="UP000281708">
    <property type="component" value="Unassembled WGS sequence"/>
</dbReference>
<dbReference type="OrthoDB" id="3611766at2"/>
<organism evidence="1 2">
    <name type="scientific">Nocardioides mangrovicus</name>
    <dbReference type="NCBI Taxonomy" id="2478913"/>
    <lineage>
        <taxon>Bacteria</taxon>
        <taxon>Bacillati</taxon>
        <taxon>Actinomycetota</taxon>
        <taxon>Actinomycetes</taxon>
        <taxon>Propionibacteriales</taxon>
        <taxon>Nocardioidaceae</taxon>
        <taxon>Nocardioides</taxon>
    </lineage>
</organism>
<accession>A0A3L8NY77</accession>
<evidence type="ECO:0000313" key="2">
    <source>
        <dbReference type="Proteomes" id="UP000281708"/>
    </source>
</evidence>
<proteinExistence type="predicted"/>
<evidence type="ECO:0008006" key="3">
    <source>
        <dbReference type="Google" id="ProtNLM"/>
    </source>
</evidence>